<evidence type="ECO:0000256" key="1">
    <source>
        <dbReference type="ARBA" id="ARBA00004123"/>
    </source>
</evidence>
<keyword evidence="4" id="KW-1185">Reference proteome</keyword>
<protein>
    <recommendedName>
        <fullName evidence="5">Transcription factor domain-containing protein</fullName>
    </recommendedName>
</protein>
<comment type="subcellular location">
    <subcellularLocation>
        <location evidence="1">Nucleus</location>
    </subcellularLocation>
</comment>
<dbReference type="Proteomes" id="UP001355207">
    <property type="component" value="Chromosome 5"/>
</dbReference>
<dbReference type="GO" id="GO:0005634">
    <property type="term" value="C:nucleus"/>
    <property type="evidence" value="ECO:0007669"/>
    <property type="project" value="UniProtKB-SubCell"/>
</dbReference>
<evidence type="ECO:0000256" key="2">
    <source>
        <dbReference type="ARBA" id="ARBA00023242"/>
    </source>
</evidence>
<evidence type="ECO:0000313" key="4">
    <source>
        <dbReference type="Proteomes" id="UP001355207"/>
    </source>
</evidence>
<proteinExistence type="predicted"/>
<name>A0AAX4JU83_9TREE</name>
<organism evidence="3 4">
    <name type="scientific">Kwoniella dendrophila CBS 6074</name>
    <dbReference type="NCBI Taxonomy" id="1295534"/>
    <lineage>
        <taxon>Eukaryota</taxon>
        <taxon>Fungi</taxon>
        <taxon>Dikarya</taxon>
        <taxon>Basidiomycota</taxon>
        <taxon>Agaricomycotina</taxon>
        <taxon>Tremellomycetes</taxon>
        <taxon>Tremellales</taxon>
        <taxon>Cryptococcaceae</taxon>
        <taxon>Kwoniella</taxon>
    </lineage>
</organism>
<dbReference type="EMBL" id="CP144102">
    <property type="protein sequence ID" value="WWC88937.1"/>
    <property type="molecule type" value="Genomic_DNA"/>
</dbReference>
<sequence>MGSFFLQPTDPPDFLRSFFPSDEDLRCFHHCVTYSLSIIVVFEDHNPWTEHVAPLFMADGGQSTSGYALKLALLYLGAVHLSYLQGRDGNPTESAKTRSLALRYRKECLASIRKVSSVNLVTNIAAFLSACALTLTADLLAANTRWRELMRIVNRAIRDVGGMDVIIPSSTVVDPALKCAVEALVNLSLLSTFSSGQDYSLLSDGPQIVEGGPIWWKNLGEAEMRQPGLRRFETSCGISRSLILQFTALASYLFQIPHHGRDASIENRLKEDWLLWASSQGVLEQNKRVQAGSMAIWHAGKILILSKIRKVPVSDQTIQEAASRILDICASVGDKVEYLNWPLIIACSTFTDSNKRDIARMQLKSFEIQCCYEIEVVQMVCEEMWTRMDEGEDEEACGWVEILLESGCPVLLG</sequence>
<accession>A0AAX4JU83</accession>
<evidence type="ECO:0008006" key="5">
    <source>
        <dbReference type="Google" id="ProtNLM"/>
    </source>
</evidence>
<evidence type="ECO:0000313" key="3">
    <source>
        <dbReference type="EMBL" id="WWC88937.1"/>
    </source>
</evidence>
<dbReference type="InterPro" id="IPR021858">
    <property type="entry name" value="Fun_TF"/>
</dbReference>
<dbReference type="AlphaFoldDB" id="A0AAX4JU83"/>
<dbReference type="PANTHER" id="PTHR37534:SF20">
    <property type="entry name" value="PRO1A C6 ZINK-FINGER PROTEIN"/>
    <property type="match status" value="1"/>
</dbReference>
<dbReference type="GeneID" id="91094522"/>
<gene>
    <name evidence="3" type="ORF">L201_003852</name>
</gene>
<reference evidence="3 4" key="1">
    <citation type="submission" date="2024-01" db="EMBL/GenBank/DDBJ databases">
        <title>Comparative genomics of Cryptococcus and Kwoniella reveals pathogenesis evolution and contrasting modes of karyotype evolution via chromosome fusion or intercentromeric recombination.</title>
        <authorList>
            <person name="Coelho M.A."/>
            <person name="David-Palma M."/>
            <person name="Shea T."/>
            <person name="Bowers K."/>
            <person name="McGinley-Smith S."/>
            <person name="Mohammad A.W."/>
            <person name="Gnirke A."/>
            <person name="Yurkov A.M."/>
            <person name="Nowrousian M."/>
            <person name="Sun S."/>
            <person name="Cuomo C.A."/>
            <person name="Heitman J."/>
        </authorList>
    </citation>
    <scope>NUCLEOTIDE SEQUENCE [LARGE SCALE GENOMIC DNA]</scope>
    <source>
        <strain evidence="3 4">CBS 6074</strain>
    </source>
</reference>
<dbReference type="RefSeq" id="XP_066075700.1">
    <property type="nucleotide sequence ID" value="XM_066219603.1"/>
</dbReference>
<dbReference type="Pfam" id="PF11951">
    <property type="entry name" value="Fungal_trans_2"/>
    <property type="match status" value="1"/>
</dbReference>
<keyword evidence="2" id="KW-0539">Nucleus</keyword>
<dbReference type="PANTHER" id="PTHR37534">
    <property type="entry name" value="TRANSCRIPTIONAL ACTIVATOR PROTEIN UGA3"/>
    <property type="match status" value="1"/>
</dbReference>